<proteinExistence type="predicted"/>
<feature type="domain" description="F-box" evidence="1">
    <location>
        <begin position="5"/>
        <end position="52"/>
    </location>
</feature>
<organism evidence="2 4">
    <name type="scientific">Rotaria magnacalcarata</name>
    <dbReference type="NCBI Taxonomy" id="392030"/>
    <lineage>
        <taxon>Eukaryota</taxon>
        <taxon>Metazoa</taxon>
        <taxon>Spiralia</taxon>
        <taxon>Gnathifera</taxon>
        <taxon>Rotifera</taxon>
        <taxon>Eurotatoria</taxon>
        <taxon>Bdelloidea</taxon>
        <taxon>Philodinida</taxon>
        <taxon>Philodinidae</taxon>
        <taxon>Rotaria</taxon>
    </lineage>
</organism>
<gene>
    <name evidence="3" type="ORF">BYL167_LOCUS10316</name>
    <name evidence="2" type="ORF">CJN711_LOCUS11570</name>
</gene>
<dbReference type="Proteomes" id="UP000681967">
    <property type="component" value="Unassembled WGS sequence"/>
</dbReference>
<evidence type="ECO:0000259" key="1">
    <source>
        <dbReference type="PROSITE" id="PS50181"/>
    </source>
</evidence>
<dbReference type="PROSITE" id="PS50181">
    <property type="entry name" value="FBOX"/>
    <property type="match status" value="1"/>
</dbReference>
<dbReference type="InterPro" id="IPR001810">
    <property type="entry name" value="F-box_dom"/>
</dbReference>
<evidence type="ECO:0000313" key="2">
    <source>
        <dbReference type="EMBL" id="CAF1192071.1"/>
    </source>
</evidence>
<dbReference type="AlphaFoldDB" id="A0A814VS19"/>
<dbReference type="Pfam" id="PF12937">
    <property type="entry name" value="F-box-like"/>
    <property type="match status" value="1"/>
</dbReference>
<dbReference type="Proteomes" id="UP000663855">
    <property type="component" value="Unassembled WGS sequence"/>
</dbReference>
<sequence length="541" mass="64400">MKDLLAQLNDLPDEILINIFKKLYNDEVLYSLMDVNKRISKIVQDTIFTRDLYLREYFPVDDSTFPLSNPILDRFCTQILPEIGHKIETLYLKGTWIERVFHATNYPNLINLGLCDIHFKLAMSLFCDKIPFPHVYKNKITSLFINFKNENKWIDMRVCHTMIFAQIFTIFTNLRCLKFNPYSSDLNSLYLFMTPETDISSTLLELHVTVSDIKQCLCILDGRFDQLRILYVIFYTTCYMPIEHTGKPLPKLRIFSLWCKDKMHNFEKSVVPLLCRMLNLEELHLNIIVQCYEKLIDGETLRKDIVIYMPQLYKFTINICSTIYHRNQTNFPLNEHIQETFQYFPNNEIITCIDHFQEKAYSQCHIYSYPYKWEVYNNITNNFPGGLFMSVTKVLLYDEHSFEYEFFLRISKSFPFMRGLTINNRKAQNKKQFIKSNNDDQILSIIEYPNLQRLNLSDTHDDYVELFLFDTKIFLPNDLHICAHYQSLKTVTHYFTRYTTGSNCVKLAALYVDKMDQINEHIKNYFPDICIREAIDFKLLE</sequence>
<name>A0A814VS19_9BILA</name>
<protein>
    <recommendedName>
        <fullName evidence="1">F-box domain-containing protein</fullName>
    </recommendedName>
</protein>
<comment type="caution">
    <text evidence="2">The sequence shown here is derived from an EMBL/GenBank/DDBJ whole genome shotgun (WGS) entry which is preliminary data.</text>
</comment>
<evidence type="ECO:0000313" key="3">
    <source>
        <dbReference type="EMBL" id="CAF3937196.1"/>
    </source>
</evidence>
<reference evidence="2" key="1">
    <citation type="submission" date="2021-02" db="EMBL/GenBank/DDBJ databases">
        <authorList>
            <person name="Nowell W R."/>
        </authorList>
    </citation>
    <scope>NUCLEOTIDE SEQUENCE</scope>
</reference>
<accession>A0A814VS19</accession>
<dbReference type="EMBL" id="CAJOBH010003091">
    <property type="protein sequence ID" value="CAF3937196.1"/>
    <property type="molecule type" value="Genomic_DNA"/>
</dbReference>
<dbReference type="SUPFAM" id="SSF81383">
    <property type="entry name" value="F-box domain"/>
    <property type="match status" value="1"/>
</dbReference>
<evidence type="ECO:0000313" key="4">
    <source>
        <dbReference type="Proteomes" id="UP000663855"/>
    </source>
</evidence>
<dbReference type="EMBL" id="CAJNOV010004924">
    <property type="protein sequence ID" value="CAF1192071.1"/>
    <property type="molecule type" value="Genomic_DNA"/>
</dbReference>
<dbReference type="InterPro" id="IPR036047">
    <property type="entry name" value="F-box-like_dom_sf"/>
</dbReference>